<protein>
    <submittedName>
        <fullName evidence="1">Uncharacterized protein</fullName>
    </submittedName>
</protein>
<sequence>MRIKVPLDGVLDSPHGVFDLSAEQLRAVGGASRNSTAVTPIGELQTKSGVVIHNHASESAEGADFTELELSKMVADLEHELEVETNIMQSICQLKSVLIENQLTASASPRPGKKTAASEVSSKKQLVSIEKRARHTQDRLDQLESELSVARLIQSRARALIR</sequence>
<name>A0A0L0FH43_9EUKA</name>
<dbReference type="AlphaFoldDB" id="A0A0L0FH43"/>
<accession>A0A0L0FH43</accession>
<dbReference type="Proteomes" id="UP000054560">
    <property type="component" value="Unassembled WGS sequence"/>
</dbReference>
<keyword evidence="2" id="KW-1185">Reference proteome</keyword>
<reference evidence="1 2" key="1">
    <citation type="submission" date="2011-02" db="EMBL/GenBank/DDBJ databases">
        <title>The Genome Sequence of Sphaeroforma arctica JP610.</title>
        <authorList>
            <consortium name="The Broad Institute Genome Sequencing Platform"/>
            <person name="Russ C."/>
            <person name="Cuomo C."/>
            <person name="Young S.K."/>
            <person name="Zeng Q."/>
            <person name="Gargeya S."/>
            <person name="Alvarado L."/>
            <person name="Berlin A."/>
            <person name="Chapman S.B."/>
            <person name="Chen Z."/>
            <person name="Freedman E."/>
            <person name="Gellesch M."/>
            <person name="Goldberg J."/>
            <person name="Griggs A."/>
            <person name="Gujja S."/>
            <person name="Heilman E."/>
            <person name="Heiman D."/>
            <person name="Howarth C."/>
            <person name="Mehta T."/>
            <person name="Neiman D."/>
            <person name="Pearson M."/>
            <person name="Roberts A."/>
            <person name="Saif S."/>
            <person name="Shea T."/>
            <person name="Shenoy N."/>
            <person name="Sisk P."/>
            <person name="Stolte C."/>
            <person name="Sykes S."/>
            <person name="White J."/>
            <person name="Yandava C."/>
            <person name="Burger G."/>
            <person name="Gray M.W."/>
            <person name="Holland P.W.H."/>
            <person name="King N."/>
            <person name="Lang F.B.F."/>
            <person name="Roger A.J."/>
            <person name="Ruiz-Trillo I."/>
            <person name="Haas B."/>
            <person name="Nusbaum C."/>
            <person name="Birren B."/>
        </authorList>
    </citation>
    <scope>NUCLEOTIDE SEQUENCE [LARGE SCALE GENOMIC DNA]</scope>
    <source>
        <strain evidence="1 2">JP610</strain>
    </source>
</reference>
<dbReference type="RefSeq" id="XP_014149280.1">
    <property type="nucleotide sequence ID" value="XM_014293805.1"/>
</dbReference>
<gene>
    <name evidence="1" type="ORF">SARC_12097</name>
</gene>
<evidence type="ECO:0000313" key="1">
    <source>
        <dbReference type="EMBL" id="KNC75378.1"/>
    </source>
</evidence>
<evidence type="ECO:0000313" key="2">
    <source>
        <dbReference type="Proteomes" id="UP000054560"/>
    </source>
</evidence>
<dbReference type="EMBL" id="KQ243666">
    <property type="protein sequence ID" value="KNC75378.1"/>
    <property type="molecule type" value="Genomic_DNA"/>
</dbReference>
<dbReference type="GeneID" id="25912601"/>
<organism evidence="1 2">
    <name type="scientific">Sphaeroforma arctica JP610</name>
    <dbReference type="NCBI Taxonomy" id="667725"/>
    <lineage>
        <taxon>Eukaryota</taxon>
        <taxon>Ichthyosporea</taxon>
        <taxon>Ichthyophonida</taxon>
        <taxon>Sphaeroforma</taxon>
    </lineage>
</organism>
<proteinExistence type="predicted"/>